<dbReference type="EMBL" id="GAMC01000321">
    <property type="protein sequence ID" value="JAC06235.1"/>
    <property type="molecule type" value="mRNA"/>
</dbReference>
<reference evidence="3" key="2">
    <citation type="journal article" date="2014" name="BMC Genomics">
        <title>A genomic perspective to assessing quality of mass-reared SIT flies used in Mediterranean fruit fly (Ceratitis capitata) eradication in California.</title>
        <authorList>
            <person name="Calla B."/>
            <person name="Hall B."/>
            <person name="Hou S."/>
            <person name="Geib S.M."/>
        </authorList>
    </citation>
    <scope>NUCLEOTIDE SEQUENCE</scope>
</reference>
<evidence type="ECO:0000313" key="4">
    <source>
        <dbReference type="Proteomes" id="UP000606786"/>
    </source>
</evidence>
<name>W8CEE8_CERCA</name>
<proteinExistence type="evidence at transcript level"/>
<reference evidence="3" key="1">
    <citation type="submission" date="2013-07" db="EMBL/GenBank/DDBJ databases">
        <authorList>
            <person name="Geib S."/>
        </authorList>
    </citation>
    <scope>NUCLEOTIDE SEQUENCE</scope>
</reference>
<feature type="signal peptide" evidence="1">
    <location>
        <begin position="1"/>
        <end position="19"/>
    </location>
</feature>
<organism evidence="3">
    <name type="scientific">Ceratitis capitata</name>
    <name type="common">Mediterranean fruit fly</name>
    <name type="synonym">Tephritis capitata</name>
    <dbReference type="NCBI Taxonomy" id="7213"/>
    <lineage>
        <taxon>Eukaryota</taxon>
        <taxon>Metazoa</taxon>
        <taxon>Ecdysozoa</taxon>
        <taxon>Arthropoda</taxon>
        <taxon>Hexapoda</taxon>
        <taxon>Insecta</taxon>
        <taxon>Pterygota</taxon>
        <taxon>Neoptera</taxon>
        <taxon>Endopterygota</taxon>
        <taxon>Diptera</taxon>
        <taxon>Brachycera</taxon>
        <taxon>Muscomorpha</taxon>
        <taxon>Tephritoidea</taxon>
        <taxon>Tephritidae</taxon>
        <taxon>Ceratitis</taxon>
        <taxon>Ceratitis</taxon>
    </lineage>
</organism>
<gene>
    <name evidence="2" type="ORF">CCAP1982_LOCUS23011</name>
</gene>
<evidence type="ECO:0000313" key="3">
    <source>
        <dbReference type="EMBL" id="JAC06235.1"/>
    </source>
</evidence>
<keyword evidence="4" id="KW-1185">Reference proteome</keyword>
<accession>W8CEE8</accession>
<dbReference type="EMBL" id="CAJHJT010000056">
    <property type="protein sequence ID" value="CAD7015054.1"/>
    <property type="molecule type" value="Genomic_DNA"/>
</dbReference>
<feature type="chain" id="PRO_5036288279" evidence="1">
    <location>
        <begin position="20"/>
        <end position="120"/>
    </location>
</feature>
<sequence>MKIIVRVCVLFALLAVAYSASSSWGTPNGYDDYIFLKKQISYPPVRNVAQTFFFSIPESYQSNDRVITAILLEDGFRNNSGPTNYLLAGGPGWTYANVQMRTQTGFGLNVTYTVYGKYVK</sequence>
<dbReference type="AlphaFoldDB" id="W8CEE8"/>
<keyword evidence="1" id="KW-0732">Signal</keyword>
<dbReference type="OrthoDB" id="8192785at2759"/>
<dbReference type="Proteomes" id="UP000606786">
    <property type="component" value="Unassembled WGS sequence"/>
</dbReference>
<dbReference type="InterPro" id="IPR031734">
    <property type="entry name" value="MBF2"/>
</dbReference>
<protein>
    <submittedName>
        <fullName evidence="2">(Mediterranean fruit fly) hypothetical protein</fullName>
    </submittedName>
</protein>
<evidence type="ECO:0000313" key="2">
    <source>
        <dbReference type="EMBL" id="CAD7015054.1"/>
    </source>
</evidence>
<evidence type="ECO:0000256" key="1">
    <source>
        <dbReference type="SAM" id="SignalP"/>
    </source>
</evidence>
<dbReference type="Pfam" id="PF15868">
    <property type="entry name" value="MBF2"/>
    <property type="match status" value="1"/>
</dbReference>
<reference evidence="2" key="3">
    <citation type="submission" date="2020-11" db="EMBL/GenBank/DDBJ databases">
        <authorList>
            <person name="Whitehead M."/>
        </authorList>
    </citation>
    <scope>NUCLEOTIDE SEQUENCE</scope>
    <source>
        <strain evidence="2">EGII</strain>
    </source>
</reference>